<dbReference type="InterPro" id="IPR007111">
    <property type="entry name" value="NACHT_NTPase"/>
</dbReference>
<dbReference type="OrthoDB" id="5106486at2759"/>
<name>A0A0C9YGG4_9AGAM</name>
<dbReference type="PANTHER" id="PTHR10039:SF17">
    <property type="entry name" value="FUNGAL STAND N-TERMINAL GOODBYE DOMAIN-CONTAINING PROTEIN-RELATED"/>
    <property type="match status" value="1"/>
</dbReference>
<reference evidence="5" key="2">
    <citation type="submission" date="2015-01" db="EMBL/GenBank/DDBJ databases">
        <title>Evolutionary Origins and Diversification of the Mycorrhizal Mutualists.</title>
        <authorList>
            <consortium name="DOE Joint Genome Institute"/>
            <consortium name="Mycorrhizal Genomics Consortium"/>
            <person name="Kohler A."/>
            <person name="Kuo A."/>
            <person name="Nagy L.G."/>
            <person name="Floudas D."/>
            <person name="Copeland A."/>
            <person name="Barry K.W."/>
            <person name="Cichocki N."/>
            <person name="Veneault-Fourrey C."/>
            <person name="LaButti K."/>
            <person name="Lindquist E.A."/>
            <person name="Lipzen A."/>
            <person name="Lundell T."/>
            <person name="Morin E."/>
            <person name="Murat C."/>
            <person name="Riley R."/>
            <person name="Ohm R."/>
            <person name="Sun H."/>
            <person name="Tunlid A."/>
            <person name="Henrissat B."/>
            <person name="Grigoriev I.V."/>
            <person name="Hibbett D.S."/>
            <person name="Martin F."/>
        </authorList>
    </citation>
    <scope>NUCLEOTIDE SEQUENCE [LARGE SCALE GENOMIC DNA]</scope>
    <source>
        <strain evidence="5">441</strain>
    </source>
</reference>
<dbReference type="STRING" id="765257.A0A0C9YGG4"/>
<evidence type="ECO:0000259" key="3">
    <source>
        <dbReference type="PROSITE" id="PS50837"/>
    </source>
</evidence>
<dbReference type="HOGENOM" id="CLU_000288_6_0_1"/>
<dbReference type="SUPFAM" id="SSF52540">
    <property type="entry name" value="P-loop containing nucleoside triphosphate hydrolases"/>
    <property type="match status" value="1"/>
</dbReference>
<evidence type="ECO:0000256" key="1">
    <source>
        <dbReference type="ARBA" id="ARBA00022737"/>
    </source>
</evidence>
<reference evidence="4 5" key="1">
    <citation type="submission" date="2014-04" db="EMBL/GenBank/DDBJ databases">
        <authorList>
            <consortium name="DOE Joint Genome Institute"/>
            <person name="Kuo A."/>
            <person name="Kohler A."/>
            <person name="Costa M.D."/>
            <person name="Nagy L.G."/>
            <person name="Floudas D."/>
            <person name="Copeland A."/>
            <person name="Barry K.W."/>
            <person name="Cichocki N."/>
            <person name="Veneault-Fourrey C."/>
            <person name="LaButti K."/>
            <person name="Lindquist E.A."/>
            <person name="Lipzen A."/>
            <person name="Lundell T."/>
            <person name="Morin E."/>
            <person name="Murat C."/>
            <person name="Sun H."/>
            <person name="Tunlid A."/>
            <person name="Henrissat B."/>
            <person name="Grigoriev I.V."/>
            <person name="Hibbett D.S."/>
            <person name="Martin F."/>
            <person name="Nordberg H.P."/>
            <person name="Cantor M.N."/>
            <person name="Hua S.X."/>
        </authorList>
    </citation>
    <scope>NUCLEOTIDE SEQUENCE [LARGE SCALE GENOMIC DNA]</scope>
    <source>
        <strain evidence="4 5">441</strain>
    </source>
</reference>
<keyword evidence="5" id="KW-1185">Reference proteome</keyword>
<feature type="domain" description="NACHT" evidence="3">
    <location>
        <begin position="308"/>
        <end position="457"/>
    </location>
</feature>
<dbReference type="Pfam" id="PF24883">
    <property type="entry name" value="NPHP3_N"/>
    <property type="match status" value="1"/>
</dbReference>
<proteinExistence type="predicted"/>
<dbReference type="InterPro" id="IPR056884">
    <property type="entry name" value="NPHP3-like_N"/>
</dbReference>
<evidence type="ECO:0000313" key="4">
    <source>
        <dbReference type="EMBL" id="KIK15756.1"/>
    </source>
</evidence>
<dbReference type="InterPro" id="IPR027417">
    <property type="entry name" value="P-loop_NTPase"/>
</dbReference>
<dbReference type="Gene3D" id="3.40.50.300">
    <property type="entry name" value="P-loop containing nucleotide triphosphate hydrolases"/>
    <property type="match status" value="1"/>
</dbReference>
<dbReference type="PANTHER" id="PTHR10039">
    <property type="entry name" value="AMELOGENIN"/>
    <property type="match status" value="1"/>
</dbReference>
<dbReference type="AlphaFoldDB" id="A0A0C9YGG4"/>
<accession>A0A0C9YGG4</accession>
<dbReference type="EMBL" id="KN833878">
    <property type="protein sequence ID" value="KIK15756.1"/>
    <property type="molecule type" value="Genomic_DNA"/>
</dbReference>
<dbReference type="PROSITE" id="PS50837">
    <property type="entry name" value="NACHT"/>
    <property type="match status" value="1"/>
</dbReference>
<keyword evidence="1" id="KW-0677">Repeat</keyword>
<evidence type="ECO:0000256" key="2">
    <source>
        <dbReference type="SAM" id="MobiDB-lite"/>
    </source>
</evidence>
<dbReference type="Proteomes" id="UP000054018">
    <property type="component" value="Unassembled WGS sequence"/>
</dbReference>
<protein>
    <recommendedName>
        <fullName evidence="3">NACHT domain-containing protein</fullName>
    </recommendedName>
</protein>
<organism evidence="4 5">
    <name type="scientific">Pisolithus microcarpus 441</name>
    <dbReference type="NCBI Taxonomy" id="765257"/>
    <lineage>
        <taxon>Eukaryota</taxon>
        <taxon>Fungi</taxon>
        <taxon>Dikarya</taxon>
        <taxon>Basidiomycota</taxon>
        <taxon>Agaricomycotina</taxon>
        <taxon>Agaricomycetes</taxon>
        <taxon>Agaricomycetidae</taxon>
        <taxon>Boletales</taxon>
        <taxon>Sclerodermatineae</taxon>
        <taxon>Pisolithaceae</taxon>
        <taxon>Pisolithus</taxon>
    </lineage>
</organism>
<feature type="compositionally biased region" description="Polar residues" evidence="2">
    <location>
        <begin position="18"/>
        <end position="43"/>
    </location>
</feature>
<feature type="region of interest" description="Disordered" evidence="2">
    <location>
        <begin position="1"/>
        <end position="43"/>
    </location>
</feature>
<gene>
    <name evidence="4" type="ORF">PISMIDRAFT_686953</name>
</gene>
<sequence>MAAKHWKRRSLLIGAKSSDATSNSPSVPGEEITSNSEKLGSTSHGTFAKMKRFFERSFAADTQIDEIQQLSESDLKPLQDFNEAVVSYPKDHPYAQVVLGTFTSTSQSLVNQANVDKGVSKLFDTIIRVYGFLSEEDTPKKIDSKNVTLENKNDTLYNRNYTFYNRNVTKDVATDDKHVTLHDSIKASLDTLAKIAQVTSESTQFIKNYATTKRFWKRTGKDIISETQIIVDDYAKTLEHLIQNYRDSTACEIEINSHLEIGDINLEGLACADGAGLNDILSCFDGTRTEVLTEIISWIYDTNESVPRILWLNGQDGAGKSTIAHTVARWFTDAGGLGACFCFARDRLAERREERIFTTIARDLARGDPAFRRALADVVSKDRSLKTTYDVSLQWQRLIVDPLSKVGREIVGNVVVFIDDLDESGPDASRSHILSLLASTEAVHLPQNLRILLTSRPLPDIERVLGTVSHVKMISLDRIPAESARDITYYMKWDLLRCRDIGTLEIQSVVERSAGAFECARLHCEYMKRNRPGQTARERWEELMELVPKGRRTLMDGALELVLEGIIPNDPLTVSRFRSVMKQVMSNKKPMTIDELNVQRKQFPNEADLYDVGIIVEFMRPLLVGIHNRSSPVRLRHGSFYDCTTDPERSLTYFVCPVSELH</sequence>
<evidence type="ECO:0000313" key="5">
    <source>
        <dbReference type="Proteomes" id="UP000054018"/>
    </source>
</evidence>
<feature type="compositionally biased region" description="Basic residues" evidence="2">
    <location>
        <begin position="1"/>
        <end position="10"/>
    </location>
</feature>